<reference evidence="4" key="1">
    <citation type="journal article" date="2015" name="Chem. Biol.">
        <title>Structure, bioactivity, and resistance mechanism of streptomonomicin, an unusual lasso Peptide from an understudied halophilic actinomycete.</title>
        <authorList>
            <person name="Metelev M."/>
            <person name="Tietz J.I."/>
            <person name="Melby J.O."/>
            <person name="Blair P.M."/>
            <person name="Zhu L."/>
            <person name="Livnat I."/>
            <person name="Severinov K."/>
            <person name="Mitchell D.A."/>
        </authorList>
    </citation>
    <scope>NUCLEOTIDE SEQUENCE [LARGE SCALE GENOMIC DNA]</scope>
    <source>
        <strain evidence="4">YIM 90003</strain>
    </source>
</reference>
<sequence length="453" mass="46562">MRQVRARALSALAVLNIFVLVAGAVAIDIIDSRPPAAMPYPVAFAEDAPDTAQQDAAQVDPERLRDKLDDPMADSGVTDGLYAYVADAGTGERLYGRDAGRGAVPASTTKIVTAVSVLHAAGPDTRLRTEVVRDEDGGIVLVGGGDPTLTETRDRDHYPRPATLEQLAADTAAALEESGTDSVELSYDDSHYSGSNMGPGWKPGYVDEGSVSTVHALMLDGGRVDPADHYSERVGDPPGVTADAFAEQLEAAGVQVTGEPSPAEAPGDAEAVAAVQSPPISSLVEWMLLESDNNIAEALFRKIGLAQGYDASFAGGAEGVSDVMEELGVQDVHVEDGSGLSVNNTITPQALVALVRLSADPERPGLYSAVSGLPTAHFTGTLANRYSGASGSASGAGRIRAKTGTLSGVSTLAGTAYDADGRLLAFAFMVNDPSALGSTLDTFAAALAECGCS</sequence>
<dbReference type="STRING" id="183763.LP52_18570"/>
<dbReference type="SUPFAM" id="SSF56601">
    <property type="entry name" value="beta-lactamase/transpeptidase-like"/>
    <property type="match status" value="1"/>
</dbReference>
<dbReference type="PRINTS" id="PR00922">
    <property type="entry name" value="DADACBPTASE3"/>
</dbReference>
<dbReference type="InterPro" id="IPR012338">
    <property type="entry name" value="Beta-lactam/transpept-like"/>
</dbReference>
<dbReference type="PANTHER" id="PTHR30023:SF0">
    <property type="entry name" value="PENICILLIN-SENSITIVE CARBOXYPEPTIDASE A"/>
    <property type="match status" value="1"/>
</dbReference>
<proteinExistence type="inferred from homology"/>
<dbReference type="Pfam" id="PF02113">
    <property type="entry name" value="Peptidase_S13"/>
    <property type="match status" value="1"/>
</dbReference>
<evidence type="ECO:0000313" key="3">
    <source>
        <dbReference type="EMBL" id="KIH97541.1"/>
    </source>
</evidence>
<dbReference type="EMBL" id="JROO01000036">
    <property type="protein sequence ID" value="KIH97541.1"/>
    <property type="molecule type" value="Genomic_DNA"/>
</dbReference>
<dbReference type="GO" id="GO:0006508">
    <property type="term" value="P:proteolysis"/>
    <property type="evidence" value="ECO:0007669"/>
    <property type="project" value="InterPro"/>
</dbReference>
<comment type="caution">
    <text evidence="3">The sequence shown here is derived from an EMBL/GenBank/DDBJ whole genome shotgun (WGS) entry which is preliminary data.</text>
</comment>
<keyword evidence="2" id="KW-0378">Hydrolase</keyword>
<dbReference type="Gene3D" id="3.40.710.10">
    <property type="entry name" value="DD-peptidase/beta-lactamase superfamily"/>
    <property type="match status" value="2"/>
</dbReference>
<evidence type="ECO:0000256" key="2">
    <source>
        <dbReference type="ARBA" id="ARBA00022801"/>
    </source>
</evidence>
<evidence type="ECO:0000256" key="1">
    <source>
        <dbReference type="ARBA" id="ARBA00006096"/>
    </source>
</evidence>
<dbReference type="GO" id="GO:0004185">
    <property type="term" value="F:serine-type carboxypeptidase activity"/>
    <property type="evidence" value="ECO:0007669"/>
    <property type="project" value="InterPro"/>
</dbReference>
<evidence type="ECO:0000313" key="4">
    <source>
        <dbReference type="Proteomes" id="UP000031675"/>
    </source>
</evidence>
<name>A0A0C2J7V1_9ACTN</name>
<gene>
    <name evidence="3" type="ORF">LP52_18570</name>
</gene>
<dbReference type="Proteomes" id="UP000031675">
    <property type="component" value="Unassembled WGS sequence"/>
</dbReference>
<dbReference type="NCBIfam" id="TIGR00666">
    <property type="entry name" value="PBP4"/>
    <property type="match status" value="1"/>
</dbReference>
<dbReference type="GO" id="GO:0000270">
    <property type="term" value="P:peptidoglycan metabolic process"/>
    <property type="evidence" value="ECO:0007669"/>
    <property type="project" value="TreeGrafter"/>
</dbReference>
<protein>
    <submittedName>
        <fullName evidence="3">Peptidase S13</fullName>
    </submittedName>
</protein>
<dbReference type="InterPro" id="IPR000667">
    <property type="entry name" value="Peptidase_S13"/>
</dbReference>
<dbReference type="AlphaFoldDB" id="A0A0C2J7V1"/>
<dbReference type="RefSeq" id="WP_040275365.1">
    <property type="nucleotide sequence ID" value="NZ_JROO01000036.1"/>
</dbReference>
<dbReference type="PANTHER" id="PTHR30023">
    <property type="entry name" value="D-ALANYL-D-ALANINE CARBOXYPEPTIDASE"/>
    <property type="match status" value="1"/>
</dbReference>
<accession>A0A0C2J7V1</accession>
<keyword evidence="4" id="KW-1185">Reference proteome</keyword>
<organism evidence="3 4">
    <name type="scientific">Streptomonospora alba</name>
    <dbReference type="NCBI Taxonomy" id="183763"/>
    <lineage>
        <taxon>Bacteria</taxon>
        <taxon>Bacillati</taxon>
        <taxon>Actinomycetota</taxon>
        <taxon>Actinomycetes</taxon>
        <taxon>Streptosporangiales</taxon>
        <taxon>Nocardiopsidaceae</taxon>
        <taxon>Streptomonospora</taxon>
    </lineage>
</organism>
<comment type="similarity">
    <text evidence="1">Belongs to the peptidase S13 family.</text>
</comment>